<keyword evidence="4" id="KW-0862">Zinc</keyword>
<dbReference type="InterPro" id="IPR036236">
    <property type="entry name" value="Znf_C2H2_sf"/>
</dbReference>
<dbReference type="InterPro" id="IPR044246">
    <property type="entry name" value="ZFP3-like"/>
</dbReference>
<comment type="subcellular location">
    <subcellularLocation>
        <location evidence="1">Nucleus</location>
    </subcellularLocation>
</comment>
<keyword evidence="9" id="KW-1185">Reference proteome</keyword>
<feature type="domain" description="C2H2-type" evidence="7">
    <location>
        <begin position="67"/>
        <end position="94"/>
    </location>
</feature>
<evidence type="ECO:0000256" key="5">
    <source>
        <dbReference type="ARBA" id="ARBA00023242"/>
    </source>
</evidence>
<dbReference type="EMBL" id="CM017328">
    <property type="protein sequence ID" value="KAE8125118.1"/>
    <property type="molecule type" value="Genomic_DNA"/>
</dbReference>
<dbReference type="PANTHER" id="PTHR47287:SF15">
    <property type="entry name" value="ZINC FINGER PROTEIN 3-LIKE"/>
    <property type="match status" value="1"/>
</dbReference>
<keyword evidence="2" id="KW-0479">Metal-binding</keyword>
<accession>A0A5N6RRU1</accession>
<evidence type="ECO:0000256" key="6">
    <source>
        <dbReference type="PROSITE-ProRule" id="PRU00042"/>
    </source>
</evidence>
<evidence type="ECO:0000256" key="4">
    <source>
        <dbReference type="ARBA" id="ARBA00022833"/>
    </source>
</evidence>
<dbReference type="GO" id="GO:0009788">
    <property type="term" value="P:negative regulation of abscisic acid-activated signaling pathway"/>
    <property type="evidence" value="ECO:0007669"/>
    <property type="project" value="InterPro"/>
</dbReference>
<sequence length="235" mass="25574">MTTSPASREEISAKENNEIMQGVVQETPPTGPPNLALNLFDRLQEVAVTTAAAVSSSQAAEPEKRSFSCKYCSKKFSNSQALGGHQNAHKHERAAKKKDKLIYISPAGFEHIDHTRSFPYPVLAANPLHGSVSKTLGVQAQSMIHKPTYNGWPRGGLGHGYQGYWQTQANIYQSQCLAASIRERLPLDVNTSNSGMSLIMGPFPNAISSGIYRRDQDSTPSQCETSGVLDLSLKL</sequence>
<keyword evidence="5" id="KW-0539">Nucleus</keyword>
<dbReference type="AlphaFoldDB" id="A0A5N6RRU1"/>
<evidence type="ECO:0000256" key="2">
    <source>
        <dbReference type="ARBA" id="ARBA00022723"/>
    </source>
</evidence>
<organism evidence="8 9">
    <name type="scientific">Carpinus fangiana</name>
    <dbReference type="NCBI Taxonomy" id="176857"/>
    <lineage>
        <taxon>Eukaryota</taxon>
        <taxon>Viridiplantae</taxon>
        <taxon>Streptophyta</taxon>
        <taxon>Embryophyta</taxon>
        <taxon>Tracheophyta</taxon>
        <taxon>Spermatophyta</taxon>
        <taxon>Magnoliopsida</taxon>
        <taxon>eudicotyledons</taxon>
        <taxon>Gunneridae</taxon>
        <taxon>Pentapetalae</taxon>
        <taxon>rosids</taxon>
        <taxon>fabids</taxon>
        <taxon>Fagales</taxon>
        <taxon>Betulaceae</taxon>
        <taxon>Carpinus</taxon>
    </lineage>
</organism>
<dbReference type="GO" id="GO:0008270">
    <property type="term" value="F:zinc ion binding"/>
    <property type="evidence" value="ECO:0007669"/>
    <property type="project" value="UniProtKB-KW"/>
</dbReference>
<proteinExistence type="predicted"/>
<dbReference type="PROSITE" id="PS50157">
    <property type="entry name" value="ZINC_FINGER_C2H2_2"/>
    <property type="match status" value="1"/>
</dbReference>
<dbReference type="OrthoDB" id="1736050at2759"/>
<dbReference type="InterPro" id="IPR013087">
    <property type="entry name" value="Znf_C2H2_type"/>
</dbReference>
<keyword evidence="3 6" id="KW-0863">Zinc-finger</keyword>
<evidence type="ECO:0000313" key="8">
    <source>
        <dbReference type="EMBL" id="KAE8125118.1"/>
    </source>
</evidence>
<dbReference type="PANTHER" id="PTHR47287">
    <property type="entry name" value="C2H2 AND C2HC ZINC FINGERS SUPERFAMILY PROTEIN"/>
    <property type="match status" value="1"/>
</dbReference>
<dbReference type="PROSITE" id="PS00028">
    <property type="entry name" value="ZINC_FINGER_C2H2_1"/>
    <property type="match status" value="1"/>
</dbReference>
<evidence type="ECO:0000256" key="1">
    <source>
        <dbReference type="ARBA" id="ARBA00004123"/>
    </source>
</evidence>
<dbReference type="Gene3D" id="3.30.160.60">
    <property type="entry name" value="Classic Zinc Finger"/>
    <property type="match status" value="1"/>
</dbReference>
<reference evidence="8 9" key="1">
    <citation type="submission" date="2019-06" db="EMBL/GenBank/DDBJ databases">
        <title>A chromosomal-level reference genome of Carpinus fangiana (Coryloideae, Betulaceae).</title>
        <authorList>
            <person name="Yang X."/>
            <person name="Wang Z."/>
            <person name="Zhang L."/>
            <person name="Hao G."/>
            <person name="Liu J."/>
            <person name="Yang Y."/>
        </authorList>
    </citation>
    <scope>NUCLEOTIDE SEQUENCE [LARGE SCALE GENOMIC DNA]</scope>
    <source>
        <strain evidence="8">Cfa_2016G</strain>
        <tissue evidence="8">Leaf</tissue>
    </source>
</reference>
<dbReference type="Proteomes" id="UP000327013">
    <property type="component" value="Chromosome 8"/>
</dbReference>
<name>A0A5N6RRU1_9ROSI</name>
<evidence type="ECO:0000256" key="3">
    <source>
        <dbReference type="ARBA" id="ARBA00022771"/>
    </source>
</evidence>
<evidence type="ECO:0000313" key="9">
    <source>
        <dbReference type="Proteomes" id="UP000327013"/>
    </source>
</evidence>
<protein>
    <recommendedName>
        <fullName evidence="7">C2H2-type domain-containing protein</fullName>
    </recommendedName>
</protein>
<gene>
    <name evidence="8" type="ORF">FH972_019953</name>
</gene>
<dbReference type="SUPFAM" id="SSF57667">
    <property type="entry name" value="beta-beta-alpha zinc fingers"/>
    <property type="match status" value="1"/>
</dbReference>
<evidence type="ECO:0000259" key="7">
    <source>
        <dbReference type="PROSITE" id="PS50157"/>
    </source>
</evidence>
<dbReference type="GO" id="GO:0005634">
    <property type="term" value="C:nucleus"/>
    <property type="evidence" value="ECO:0007669"/>
    <property type="project" value="UniProtKB-SubCell"/>
</dbReference>